<accession>A0AAC9HRI8</accession>
<dbReference type="KEGG" id="ahm:TL08_15510"/>
<proteinExistence type="predicted"/>
<dbReference type="AlphaFoldDB" id="A0AAC9HRI8"/>
<reference evidence="3" key="1">
    <citation type="submission" date="2016-03" db="EMBL/GenBank/DDBJ databases">
        <title>Complete genome sequence of the type strain Actinoalloteichus hymeniacidonis DSM 45092.</title>
        <authorList>
            <person name="Schaffert L."/>
            <person name="Albersmeier A."/>
            <person name="Winkler A."/>
            <person name="Kalinowski J."/>
            <person name="Zotchev S."/>
            <person name="Ruckert C."/>
        </authorList>
    </citation>
    <scope>NUCLEOTIDE SEQUENCE [LARGE SCALE GENOMIC DNA]</scope>
    <source>
        <strain evidence="3">HPA177(T) (DSM 45092(T))</strain>
    </source>
</reference>
<gene>
    <name evidence="2" type="ORF">TL08_15510</name>
</gene>
<evidence type="ECO:0000313" key="2">
    <source>
        <dbReference type="EMBL" id="AOS63911.1"/>
    </source>
</evidence>
<dbReference type="InterPro" id="IPR032710">
    <property type="entry name" value="NTF2-like_dom_sf"/>
</dbReference>
<evidence type="ECO:0000259" key="1">
    <source>
        <dbReference type="Pfam" id="PF12680"/>
    </source>
</evidence>
<dbReference type="InterPro" id="IPR037401">
    <property type="entry name" value="SnoaL-like"/>
</dbReference>
<evidence type="ECO:0000313" key="3">
    <source>
        <dbReference type="Proteomes" id="UP000095210"/>
    </source>
</evidence>
<dbReference type="RefSeq" id="WP_069849883.1">
    <property type="nucleotide sequence ID" value="NZ_CP014859.1"/>
</dbReference>
<dbReference type="EMBL" id="CP014859">
    <property type="protein sequence ID" value="AOS63911.1"/>
    <property type="molecule type" value="Genomic_DNA"/>
</dbReference>
<feature type="domain" description="SnoaL-like" evidence="1">
    <location>
        <begin position="9"/>
        <end position="110"/>
    </location>
</feature>
<protein>
    <submittedName>
        <fullName evidence="2">SnoaL-like domain</fullName>
    </submittedName>
</protein>
<dbReference type="Proteomes" id="UP000095210">
    <property type="component" value="Chromosome"/>
</dbReference>
<dbReference type="SUPFAM" id="SSF54427">
    <property type="entry name" value="NTF2-like"/>
    <property type="match status" value="1"/>
</dbReference>
<sequence>MSNVTELLDRYIATWNETDADVRLREVARLWTADGVYTDPLASVRGHEAIAEVIGGAQQMFADHRFRLLDGVQAHHDIVRFGWELVPAGGGESVAIGLDVAALTDDGRIRLVHGFLDKAPGA</sequence>
<name>A0AAC9HRI8_9PSEU</name>
<dbReference type="Pfam" id="PF12680">
    <property type="entry name" value="SnoaL_2"/>
    <property type="match status" value="1"/>
</dbReference>
<keyword evidence="3" id="KW-1185">Reference proteome</keyword>
<dbReference type="Gene3D" id="3.10.450.50">
    <property type="match status" value="1"/>
</dbReference>
<organism evidence="2 3">
    <name type="scientific">Actinoalloteichus hymeniacidonis</name>
    <dbReference type="NCBI Taxonomy" id="340345"/>
    <lineage>
        <taxon>Bacteria</taxon>
        <taxon>Bacillati</taxon>
        <taxon>Actinomycetota</taxon>
        <taxon>Actinomycetes</taxon>
        <taxon>Pseudonocardiales</taxon>
        <taxon>Pseudonocardiaceae</taxon>
        <taxon>Actinoalloteichus</taxon>
    </lineage>
</organism>